<gene>
    <name evidence="4" type="ORF">MBEBAB_1917</name>
</gene>
<dbReference type="GO" id="GO:0009279">
    <property type="term" value="C:cell outer membrane"/>
    <property type="evidence" value="ECO:0007669"/>
    <property type="project" value="UniProtKB-SubCell"/>
</dbReference>
<dbReference type="InterPro" id="IPR002446">
    <property type="entry name" value="Lipocalin_bac"/>
</dbReference>
<evidence type="ECO:0000256" key="2">
    <source>
        <dbReference type="PIRNR" id="PIRNR036893"/>
    </source>
</evidence>
<dbReference type="Gene3D" id="2.40.128.20">
    <property type="match status" value="1"/>
</dbReference>
<dbReference type="InterPro" id="IPR000566">
    <property type="entry name" value="Lipocln_cytosolic_FA-bd_dom"/>
</dbReference>
<evidence type="ECO:0000259" key="3">
    <source>
        <dbReference type="Pfam" id="PF08212"/>
    </source>
</evidence>
<dbReference type="SUPFAM" id="SSF50814">
    <property type="entry name" value="Lipocalins"/>
    <property type="match status" value="1"/>
</dbReference>
<comment type="similarity">
    <text evidence="1 2">Belongs to the calycin superfamily. Lipocalin family.</text>
</comment>
<keyword evidence="2" id="KW-0732">Signal</keyword>
<comment type="subcellular location">
    <subcellularLocation>
        <location evidence="2">Cell outer membrane</location>
    </subcellularLocation>
</comment>
<dbReference type="PIRSF" id="PIRSF036893">
    <property type="entry name" value="Lipocalin_ApoD"/>
    <property type="match status" value="1"/>
</dbReference>
<dbReference type="RefSeq" id="WP_021697761.1">
    <property type="nucleotide sequence ID" value="NZ_BATC01000034.1"/>
</dbReference>
<evidence type="ECO:0000256" key="1">
    <source>
        <dbReference type="ARBA" id="ARBA00006889"/>
    </source>
</evidence>
<dbReference type="InterPro" id="IPR022272">
    <property type="entry name" value="Lipocalin_CS"/>
</dbReference>
<keyword evidence="2" id="KW-0446">Lipid-binding</keyword>
<reference evidence="5" key="1">
    <citation type="journal article" date="2013" name="Genome Announc.">
        <title>Draft Genome Sequence of the Dimorphic Prosthecate Bacterium Brevundimonas abyssalis TAR-001T.</title>
        <authorList>
            <person name="Tsubouchi T."/>
            <person name="Nishi S."/>
            <person name="Usui K."/>
            <person name="Shimane Y."/>
            <person name="Takaki Y."/>
            <person name="Maruyama T."/>
            <person name="Hatada Y."/>
        </authorList>
    </citation>
    <scope>NUCLEOTIDE SEQUENCE [LARGE SCALE GENOMIC DNA]</scope>
    <source>
        <strain evidence="5">TAR-001</strain>
    </source>
</reference>
<dbReference type="InterPro" id="IPR047202">
    <property type="entry name" value="Lipocalin_Blc-like_dom"/>
</dbReference>
<organism evidence="4 5">
    <name type="scientific">Brevundimonas abyssalis TAR-001</name>
    <dbReference type="NCBI Taxonomy" id="1391729"/>
    <lineage>
        <taxon>Bacteria</taxon>
        <taxon>Pseudomonadati</taxon>
        <taxon>Pseudomonadota</taxon>
        <taxon>Alphaproteobacteria</taxon>
        <taxon>Caulobacterales</taxon>
        <taxon>Caulobacteraceae</taxon>
        <taxon>Brevundimonas</taxon>
    </lineage>
</organism>
<evidence type="ECO:0000313" key="5">
    <source>
        <dbReference type="Proteomes" id="UP000016569"/>
    </source>
</evidence>
<feature type="domain" description="Lipocalin/cytosolic fatty-acid binding" evidence="3">
    <location>
        <begin position="30"/>
        <end position="173"/>
    </location>
</feature>
<evidence type="ECO:0000313" key="4">
    <source>
        <dbReference type="EMBL" id="GAD59667.1"/>
    </source>
</evidence>
<comment type="subunit">
    <text evidence="2">Homodimer.</text>
</comment>
<dbReference type="InterPro" id="IPR012674">
    <property type="entry name" value="Calycin"/>
</dbReference>
<accession>A0A8E0NC64</accession>
<dbReference type="PRINTS" id="PR01171">
    <property type="entry name" value="BCTLIPOCALIN"/>
</dbReference>
<feature type="signal peptide" evidence="2">
    <location>
        <begin position="1"/>
        <end position="25"/>
    </location>
</feature>
<keyword evidence="2 4" id="KW-0449">Lipoprotein</keyword>
<comment type="function">
    <text evidence="2">Involved in the storage or transport of lipids necessary for membrane maintenance under stressful conditions. Displays a binding preference for lysophospholipids.</text>
</comment>
<dbReference type="PROSITE" id="PS00213">
    <property type="entry name" value="LIPOCALIN"/>
    <property type="match status" value="1"/>
</dbReference>
<dbReference type="Proteomes" id="UP000016569">
    <property type="component" value="Unassembled WGS sequence"/>
</dbReference>
<dbReference type="CDD" id="cd19438">
    <property type="entry name" value="lipocalin_Blc-like"/>
    <property type="match status" value="1"/>
</dbReference>
<name>A0A8E0NC64_9CAUL</name>
<keyword evidence="2" id="KW-0472">Membrane</keyword>
<proteinExistence type="inferred from homology"/>
<dbReference type="PANTHER" id="PTHR10612:SF34">
    <property type="entry name" value="APOLIPOPROTEIN D"/>
    <property type="match status" value="1"/>
</dbReference>
<comment type="caution">
    <text evidence="4">The sequence shown here is derived from an EMBL/GenBank/DDBJ whole genome shotgun (WGS) entry which is preliminary data.</text>
</comment>
<dbReference type="GO" id="GO:0008289">
    <property type="term" value="F:lipid binding"/>
    <property type="evidence" value="ECO:0007669"/>
    <property type="project" value="UniProtKB-UniRule"/>
</dbReference>
<keyword evidence="5" id="KW-1185">Reference proteome</keyword>
<dbReference type="Pfam" id="PF08212">
    <property type="entry name" value="Lipocalin_2"/>
    <property type="match status" value="1"/>
</dbReference>
<keyword evidence="2" id="KW-0998">Cell outer membrane</keyword>
<dbReference type="GO" id="GO:0006950">
    <property type="term" value="P:response to stress"/>
    <property type="evidence" value="ECO:0007669"/>
    <property type="project" value="UniProtKB-ARBA"/>
</dbReference>
<dbReference type="EMBL" id="BATC01000034">
    <property type="protein sequence ID" value="GAD59667.1"/>
    <property type="molecule type" value="Genomic_DNA"/>
</dbReference>
<protein>
    <recommendedName>
        <fullName evidence="2">Outer membrane lipoprotein Blc</fullName>
    </recommendedName>
</protein>
<dbReference type="AlphaFoldDB" id="A0A8E0NC64"/>
<dbReference type="PANTHER" id="PTHR10612">
    <property type="entry name" value="APOLIPOPROTEIN D"/>
    <property type="match status" value="1"/>
</dbReference>
<feature type="chain" id="PRO_5034417267" description="Outer membrane lipoprotein Blc" evidence="2">
    <location>
        <begin position="26"/>
        <end position="174"/>
    </location>
</feature>
<dbReference type="InterPro" id="IPR022271">
    <property type="entry name" value="Lipocalin_ApoD"/>
</dbReference>
<sequence length="174" mass="19540">MKSSTRLVIGACMAAMATVSTPASAQVSDLDLNRFSGRWYEIARNPNRFQRDCTRLAVDFTARDSDRYRVVHTCTRRSDGEIETLNANARVTDSNAKFRMSLAGLLSFGGLASQSYWVWHRAPDYSWAIMGLPDKSHFWIWSRRENPSADVRRAALSRARALGFDTSEVISTPG</sequence>